<feature type="compositionally biased region" description="Polar residues" evidence="1">
    <location>
        <begin position="156"/>
        <end position="174"/>
    </location>
</feature>
<feature type="compositionally biased region" description="Low complexity" evidence="1">
    <location>
        <begin position="12"/>
        <end position="26"/>
    </location>
</feature>
<dbReference type="EMBL" id="CAWUOM010000078">
    <property type="protein sequence ID" value="CAK7270790.1"/>
    <property type="molecule type" value="Genomic_DNA"/>
</dbReference>
<feature type="region of interest" description="Disordered" evidence="1">
    <location>
        <begin position="261"/>
        <end position="287"/>
    </location>
</feature>
<dbReference type="Pfam" id="PF13094">
    <property type="entry name" value="CENP-Q"/>
    <property type="match status" value="1"/>
</dbReference>
<comment type="caution">
    <text evidence="2">The sequence shown here is derived from an EMBL/GenBank/DDBJ whole genome shotgun (WGS) entry which is preliminary data.</text>
</comment>
<keyword evidence="3" id="KW-1185">Reference proteome</keyword>
<evidence type="ECO:0000313" key="3">
    <source>
        <dbReference type="Proteomes" id="UP001642501"/>
    </source>
</evidence>
<feature type="compositionally biased region" description="Acidic residues" evidence="1">
    <location>
        <begin position="184"/>
        <end position="196"/>
    </location>
</feature>
<dbReference type="InterPro" id="IPR025212">
    <property type="entry name" value="CAD_CENP-Q"/>
</dbReference>
<name>A0ABP0DV22_9PEZI</name>
<feature type="compositionally biased region" description="Polar residues" evidence="1">
    <location>
        <begin position="1"/>
        <end position="10"/>
    </location>
</feature>
<evidence type="ECO:0000313" key="2">
    <source>
        <dbReference type="EMBL" id="CAK7270790.1"/>
    </source>
</evidence>
<feature type="compositionally biased region" description="Basic and acidic residues" evidence="1">
    <location>
        <begin position="74"/>
        <end position="84"/>
    </location>
</feature>
<organism evidence="2 3">
    <name type="scientific">Sporothrix epigloea</name>
    <dbReference type="NCBI Taxonomy" id="1892477"/>
    <lineage>
        <taxon>Eukaryota</taxon>
        <taxon>Fungi</taxon>
        <taxon>Dikarya</taxon>
        <taxon>Ascomycota</taxon>
        <taxon>Pezizomycotina</taxon>
        <taxon>Sordariomycetes</taxon>
        <taxon>Sordariomycetidae</taxon>
        <taxon>Ophiostomatales</taxon>
        <taxon>Ophiostomataceae</taxon>
        <taxon>Sporothrix</taxon>
    </lineage>
</organism>
<feature type="region of interest" description="Disordered" evidence="1">
    <location>
        <begin position="1"/>
        <end position="215"/>
    </location>
</feature>
<reference evidence="2 3" key="1">
    <citation type="submission" date="2024-01" db="EMBL/GenBank/DDBJ databases">
        <authorList>
            <person name="Allen C."/>
            <person name="Tagirdzhanova G."/>
        </authorList>
    </citation>
    <scope>NUCLEOTIDE SEQUENCE [LARGE SCALE GENOMIC DNA]</scope>
    <source>
        <strain evidence="2 3">CBS 573.63</strain>
    </source>
</reference>
<proteinExistence type="predicted"/>
<evidence type="ECO:0000256" key="1">
    <source>
        <dbReference type="SAM" id="MobiDB-lite"/>
    </source>
</evidence>
<gene>
    <name evidence="2" type="ORF">SEPCBS57363_004279</name>
</gene>
<dbReference type="Proteomes" id="UP001642501">
    <property type="component" value="Unassembled WGS sequence"/>
</dbReference>
<feature type="compositionally biased region" description="Basic and acidic residues" evidence="1">
    <location>
        <begin position="33"/>
        <end position="52"/>
    </location>
</feature>
<evidence type="ECO:0008006" key="4">
    <source>
        <dbReference type="Google" id="ProtNLM"/>
    </source>
</evidence>
<protein>
    <recommendedName>
        <fullName evidence="4">Kinetochore protein fta7</fullName>
    </recommendedName>
</protein>
<accession>A0ABP0DV22</accession>
<sequence length="511" mass="56010">MARINTSLGGQSDALLPADASQASAAARKRSRKAEARTKEDRPSKRARKTTEPEAQSRGSRRERGGEVASKQPQNDKKRGRSEQRPQANAKSSKSRREDAKKQTGRPGSPQRVSDENAEIDASLTDARARKPAGTATRSKPAAKLRKTTQDVETVGESSRSKSAPRQKPSQISDEGSPERTSDAEDEPEAREEEEVDSRLLHQSPGTSAGQVDAPFRRLVPCTRMVPMATMSSKWAPLEREAIAAVHALLEECARPVLSRTRAMGASSGSSASERRQEQTRQAISSVTRRLRSKLVKGIPFPPGTVVVTSRRRRRGANGQNDKVSKGLEADFNYESAAEGAQALEQQLTPLQHAIALLERERKCEEDALEDDYAALRELETNAQADLRTWRERARKAHRLVPVPLEGGVDGSSDISKKKLSELELVVQPPTANSNGDEEESEQQSGVLFENLDKDLSTTAIQLSSHMDSIRANLEQIDGVVPAIIQSKAALQHVLRERLDPLQYEGILLGQ</sequence>